<keyword evidence="2" id="KW-0436">Ligase</keyword>
<sequence>MGYNFAFEVDKTARQTPDKTAVYCVREYGEIEQLSYDELRRQSNQLAHALMASGIEKGSRVLVLLPKGVEPYIVYMALLKTGATIMPGSEMLRSSDIRYRVHHAGATAVIAHHTLTGEVDDIRVDCPTIAHFYSVGSDVRGWTTLASLVRDASDADLSTETDDHDIAFLSYTSGTTGGPKGVVHRYAWPREHLAVAGTYWFDAKPTDIAWATAGPGWAKWVWSPFVSILGNGATAFVYKGRFQPDTYLQLMQDHRVSLLCATPTEYRLMAKVRDISKYRIALRSACSAGEPLNREVIDTFSREFQITVRDGYGQTENSLLVGTLRDMEVRAGSMGKPFPGTRVSIVDDDGNPLSVGEIGHIAVHRTHPTLFQGYLDDEERTRRAYRGEWYVTGDKGRVDEDGYFWFEGRSDDIIISAGYTIGPFEVEDALVKHPKVAECAVVASPDAERGHIVKAFVILRNPDDAEDQNLVAELQEHVKRTTAPYKYPRAIEFVDSLPKTNSGKIRRIELRQMEESAAASFES</sequence>
<reference evidence="7 8" key="1">
    <citation type="journal article" date="2024" name="Int. J. Mol. Sci.">
        <title>Exploration of Alicyclobacillus spp. Genome in Search of Antibiotic Resistance.</title>
        <authorList>
            <person name="Bucka-Kolendo J."/>
            <person name="Kiousi D.E."/>
            <person name="Dekowska A."/>
            <person name="Mikolajczuk-Szczyrba A."/>
            <person name="Karadedos D.M."/>
            <person name="Michael P."/>
            <person name="Galanis A."/>
            <person name="Sokolowska B."/>
        </authorList>
    </citation>
    <scope>NUCLEOTIDE SEQUENCE [LARGE SCALE GENOMIC DNA]</scope>
    <source>
        <strain evidence="7 8">KKP 3000</strain>
    </source>
</reference>
<keyword evidence="8" id="KW-1185">Reference proteome</keyword>
<dbReference type="PANTHER" id="PTHR43605">
    <property type="entry name" value="ACYL-COENZYME A SYNTHETASE"/>
    <property type="match status" value="1"/>
</dbReference>
<dbReference type="PANTHER" id="PTHR43605:SF10">
    <property type="entry name" value="ACYL-COA SYNTHETASE MEDIUM CHAIN FAMILY MEMBER 3"/>
    <property type="match status" value="1"/>
</dbReference>
<comment type="similarity">
    <text evidence="1">Belongs to the ATP-dependent AMP-binding enzyme family.</text>
</comment>
<dbReference type="Proteomes" id="UP001579974">
    <property type="component" value="Unassembled WGS sequence"/>
</dbReference>
<dbReference type="Pfam" id="PF13193">
    <property type="entry name" value="AMP-binding_C"/>
    <property type="match status" value="1"/>
</dbReference>
<dbReference type="InterPro" id="IPR045851">
    <property type="entry name" value="AMP-bd_C_sf"/>
</dbReference>
<name>A0ABV5AB87_9BACL</name>
<dbReference type="RefSeq" id="WP_368780772.1">
    <property type="nucleotide sequence ID" value="NZ_CP162940.1"/>
</dbReference>
<organism evidence="7 8">
    <name type="scientific">Alicyclobacillus fastidiosus</name>
    <dbReference type="NCBI Taxonomy" id="392011"/>
    <lineage>
        <taxon>Bacteria</taxon>
        <taxon>Bacillati</taxon>
        <taxon>Bacillota</taxon>
        <taxon>Bacilli</taxon>
        <taxon>Bacillales</taxon>
        <taxon>Alicyclobacillaceae</taxon>
        <taxon>Alicyclobacillus</taxon>
    </lineage>
</organism>
<evidence type="ECO:0000256" key="3">
    <source>
        <dbReference type="ARBA" id="ARBA00022741"/>
    </source>
</evidence>
<dbReference type="InterPro" id="IPR025110">
    <property type="entry name" value="AMP-bd_C"/>
</dbReference>
<evidence type="ECO:0000313" key="8">
    <source>
        <dbReference type="Proteomes" id="UP001579974"/>
    </source>
</evidence>
<feature type="domain" description="AMP-binding enzyme C-terminal" evidence="6">
    <location>
        <begin position="425"/>
        <end position="504"/>
    </location>
</feature>
<evidence type="ECO:0000256" key="2">
    <source>
        <dbReference type="ARBA" id="ARBA00022598"/>
    </source>
</evidence>
<evidence type="ECO:0000259" key="6">
    <source>
        <dbReference type="Pfam" id="PF13193"/>
    </source>
</evidence>
<accession>A0ABV5AB87</accession>
<dbReference type="Gene3D" id="3.40.50.12780">
    <property type="entry name" value="N-terminal domain of ligase-like"/>
    <property type="match status" value="1"/>
</dbReference>
<comment type="caution">
    <text evidence="7">The sequence shown here is derived from an EMBL/GenBank/DDBJ whole genome shotgun (WGS) entry which is preliminary data.</text>
</comment>
<dbReference type="InterPro" id="IPR020845">
    <property type="entry name" value="AMP-binding_CS"/>
</dbReference>
<dbReference type="Gene3D" id="3.30.300.30">
    <property type="match status" value="1"/>
</dbReference>
<gene>
    <name evidence="7" type="ORF">KKP3000_002792</name>
</gene>
<keyword evidence="4" id="KW-0067">ATP-binding</keyword>
<dbReference type="InterPro" id="IPR000873">
    <property type="entry name" value="AMP-dep_synth/lig_dom"/>
</dbReference>
<keyword evidence="3" id="KW-0547">Nucleotide-binding</keyword>
<protein>
    <submittedName>
        <fullName evidence="7">AMP-binding protein</fullName>
    </submittedName>
</protein>
<evidence type="ECO:0000256" key="4">
    <source>
        <dbReference type="ARBA" id="ARBA00022840"/>
    </source>
</evidence>
<dbReference type="InterPro" id="IPR042099">
    <property type="entry name" value="ANL_N_sf"/>
</dbReference>
<feature type="domain" description="AMP-dependent synthetase/ligase" evidence="5">
    <location>
        <begin position="10"/>
        <end position="375"/>
    </location>
</feature>
<dbReference type="InterPro" id="IPR051087">
    <property type="entry name" value="Mitochondrial_ACSM"/>
</dbReference>
<evidence type="ECO:0000256" key="1">
    <source>
        <dbReference type="ARBA" id="ARBA00006432"/>
    </source>
</evidence>
<evidence type="ECO:0000313" key="7">
    <source>
        <dbReference type="EMBL" id="MFB5189520.1"/>
    </source>
</evidence>
<proteinExistence type="inferred from homology"/>
<dbReference type="EMBL" id="JBDXSU010000003">
    <property type="protein sequence ID" value="MFB5189520.1"/>
    <property type="molecule type" value="Genomic_DNA"/>
</dbReference>
<dbReference type="Pfam" id="PF00501">
    <property type="entry name" value="AMP-binding"/>
    <property type="match status" value="1"/>
</dbReference>
<dbReference type="PROSITE" id="PS00455">
    <property type="entry name" value="AMP_BINDING"/>
    <property type="match status" value="1"/>
</dbReference>
<evidence type="ECO:0000259" key="5">
    <source>
        <dbReference type="Pfam" id="PF00501"/>
    </source>
</evidence>
<dbReference type="SUPFAM" id="SSF56801">
    <property type="entry name" value="Acetyl-CoA synthetase-like"/>
    <property type="match status" value="1"/>
</dbReference>